<dbReference type="Proteomes" id="UP000289738">
    <property type="component" value="Chromosome B05"/>
</dbReference>
<comment type="caution">
    <text evidence="2">The sequence shown here is derived from an EMBL/GenBank/DDBJ whole genome shotgun (WGS) entry which is preliminary data.</text>
</comment>
<dbReference type="EMBL" id="SDMP01000015">
    <property type="protein sequence ID" value="RYR10330.1"/>
    <property type="molecule type" value="Genomic_DNA"/>
</dbReference>
<dbReference type="AlphaFoldDB" id="A0A444Z853"/>
<evidence type="ECO:0000313" key="2">
    <source>
        <dbReference type="EMBL" id="RYR10330.1"/>
    </source>
</evidence>
<sequence length="211" mass="24442">MGLDAVGEEVNVDELGDIDTEEDNNDGEEEFEANYEVDDENDDEDLAGNPALQNEADAIVSQHPFSVPSFMRILDLEAMHALEFPEYANMGEGNVATEVGYFRIEQEYNKNYQRLKEQEFATKRVDESFRRAGNIVVNRFDMRNEMFEVERLSCRHVLACCTNQHLDWQVYVHDMYKISEICKIYRDEFVPMGDPSMWARYEGAKMIAIGH</sequence>
<evidence type="ECO:0000313" key="3">
    <source>
        <dbReference type="Proteomes" id="UP000289738"/>
    </source>
</evidence>
<protein>
    <submittedName>
        <fullName evidence="2">Uncharacterized protein</fullName>
    </submittedName>
</protein>
<proteinExistence type="predicted"/>
<name>A0A444Z853_ARAHY</name>
<feature type="region of interest" description="Disordered" evidence="1">
    <location>
        <begin position="1"/>
        <end position="30"/>
    </location>
</feature>
<keyword evidence="3" id="KW-1185">Reference proteome</keyword>
<organism evidence="2 3">
    <name type="scientific">Arachis hypogaea</name>
    <name type="common">Peanut</name>
    <dbReference type="NCBI Taxonomy" id="3818"/>
    <lineage>
        <taxon>Eukaryota</taxon>
        <taxon>Viridiplantae</taxon>
        <taxon>Streptophyta</taxon>
        <taxon>Embryophyta</taxon>
        <taxon>Tracheophyta</taxon>
        <taxon>Spermatophyta</taxon>
        <taxon>Magnoliopsida</taxon>
        <taxon>eudicotyledons</taxon>
        <taxon>Gunneridae</taxon>
        <taxon>Pentapetalae</taxon>
        <taxon>rosids</taxon>
        <taxon>fabids</taxon>
        <taxon>Fabales</taxon>
        <taxon>Fabaceae</taxon>
        <taxon>Papilionoideae</taxon>
        <taxon>50 kb inversion clade</taxon>
        <taxon>dalbergioids sensu lato</taxon>
        <taxon>Dalbergieae</taxon>
        <taxon>Pterocarpus clade</taxon>
        <taxon>Arachis</taxon>
    </lineage>
</organism>
<reference evidence="2 3" key="1">
    <citation type="submission" date="2019-01" db="EMBL/GenBank/DDBJ databases">
        <title>Sequencing of cultivated peanut Arachis hypogaea provides insights into genome evolution and oil improvement.</title>
        <authorList>
            <person name="Chen X."/>
        </authorList>
    </citation>
    <scope>NUCLEOTIDE SEQUENCE [LARGE SCALE GENOMIC DNA]</scope>
    <source>
        <strain evidence="3">cv. Fuhuasheng</strain>
        <tissue evidence="2">Leaves</tissue>
    </source>
</reference>
<accession>A0A444Z853</accession>
<gene>
    <name evidence="2" type="ORF">Ahy_B05g078802</name>
</gene>
<evidence type="ECO:0000256" key="1">
    <source>
        <dbReference type="SAM" id="MobiDB-lite"/>
    </source>
</evidence>